<dbReference type="Pfam" id="PF01701">
    <property type="entry name" value="PSI_PsaJ"/>
    <property type="match status" value="1"/>
</dbReference>
<evidence type="ECO:0000256" key="10">
    <source>
        <dbReference type="SAM" id="Phobius"/>
    </source>
</evidence>
<proteinExistence type="inferred from homology"/>
<evidence type="ECO:0000313" key="11">
    <source>
        <dbReference type="EMBL" id="AOP19121.1"/>
    </source>
</evidence>
<gene>
    <name evidence="9 11" type="primary">psaJ</name>
</gene>
<dbReference type="AlphaFoldDB" id="A0A1C9JBA4"/>
<feature type="transmembrane region" description="Helical" evidence="10">
    <location>
        <begin position="7"/>
        <end position="27"/>
    </location>
</feature>
<reference evidence="11" key="1">
    <citation type="journal article" date="2016" name="Genome Biol. Evol.">
        <title>Evolutionary Dynamics of Chloroplast Genomes in Low Light: A Case Study of the Endolithic Green Alga Ostreobium quekettii.</title>
        <authorList>
            <person name="R Marcelino V."/>
            <person name="Cremen M.C."/>
            <person name="Jackson C.J."/>
            <person name="Larkum A.A."/>
            <person name="Verbruggen H."/>
        </authorList>
    </citation>
    <scope>NUCLEOTIDE SEQUENCE</scope>
</reference>
<dbReference type="EMBL" id="KX808496">
    <property type="protein sequence ID" value="AOP19121.1"/>
    <property type="molecule type" value="Genomic_DNA"/>
</dbReference>
<reference evidence="11" key="2">
    <citation type="submission" date="2016-08" db="EMBL/GenBank/DDBJ databases">
        <authorList>
            <person name="Seilhamer J.J."/>
        </authorList>
    </citation>
    <scope>NUCLEOTIDE SEQUENCE</scope>
</reference>
<dbReference type="SUPFAM" id="SSF81544">
    <property type="entry name" value="Subunit IX of photosystem I reaction centre, PsaJ"/>
    <property type="match status" value="1"/>
</dbReference>
<organism evidence="11">
    <name type="scientific">Halimeda discoidea</name>
    <dbReference type="NCBI Taxonomy" id="118222"/>
    <lineage>
        <taxon>Eukaryota</taxon>
        <taxon>Viridiplantae</taxon>
        <taxon>Chlorophyta</taxon>
        <taxon>core chlorophytes</taxon>
        <taxon>Ulvophyceae</taxon>
        <taxon>TCBD clade</taxon>
        <taxon>Bryopsidales</taxon>
        <taxon>Halimedineae</taxon>
        <taxon>Halimedaceae</taxon>
        <taxon>Halimedeae</taxon>
        <taxon>Halimeda</taxon>
    </lineage>
</organism>
<evidence type="ECO:0000256" key="1">
    <source>
        <dbReference type="ARBA" id="ARBA00002115"/>
    </source>
</evidence>
<sequence>MTYLIKYFSTAPVVAFISLSLIAGFIIEVNRYFPDALIFAF</sequence>
<dbReference type="InterPro" id="IPR036062">
    <property type="entry name" value="PSI_PsaJ_sf"/>
</dbReference>
<keyword evidence="9" id="KW-0793">Thylakoid</keyword>
<evidence type="ECO:0000256" key="8">
    <source>
        <dbReference type="ARBA" id="ARBA00033429"/>
    </source>
</evidence>
<keyword evidence="6 9" id="KW-1133">Transmembrane helix</keyword>
<comment type="similarity">
    <text evidence="3 9">Belongs to the PsaJ family.</text>
</comment>
<dbReference type="PANTHER" id="PTHR36082:SF2">
    <property type="entry name" value="PHOTOSYSTEM I REACTION CENTER SUBUNIT IX"/>
    <property type="match status" value="1"/>
</dbReference>
<keyword evidence="5 9" id="KW-0812">Transmembrane</keyword>
<keyword evidence="11" id="KW-0150">Chloroplast</keyword>
<keyword evidence="9" id="KW-0602">Photosynthesis</keyword>
<protein>
    <recommendedName>
        <fullName evidence="4 9">Photosystem I reaction center subunit IX</fullName>
    </recommendedName>
    <alternativeName>
        <fullName evidence="8 9">PSI-J</fullName>
    </alternativeName>
</protein>
<comment type="subcellular location">
    <subcellularLocation>
        <location evidence="2">Membrane</location>
        <topology evidence="2">Single-pass membrane protein</topology>
    </subcellularLocation>
    <subcellularLocation>
        <location evidence="9">Plastid</location>
        <location evidence="9">Chloroplast thylakoid membrane</location>
        <topology evidence="9">Single-pass membrane protein</topology>
    </subcellularLocation>
</comment>
<name>A0A1C9JBA4_9CHLO</name>
<evidence type="ECO:0000256" key="6">
    <source>
        <dbReference type="ARBA" id="ARBA00022989"/>
    </source>
</evidence>
<geneLocation type="chloroplast" evidence="11"/>
<dbReference type="GO" id="GO:0015979">
    <property type="term" value="P:photosynthesis"/>
    <property type="evidence" value="ECO:0007669"/>
    <property type="project" value="UniProtKB-UniRule"/>
</dbReference>
<dbReference type="GO" id="GO:0009535">
    <property type="term" value="C:chloroplast thylakoid membrane"/>
    <property type="evidence" value="ECO:0007669"/>
    <property type="project" value="UniProtKB-SubCell"/>
</dbReference>
<evidence type="ECO:0000256" key="2">
    <source>
        <dbReference type="ARBA" id="ARBA00004167"/>
    </source>
</evidence>
<keyword evidence="11" id="KW-0934">Plastid</keyword>
<evidence type="ECO:0000256" key="4">
    <source>
        <dbReference type="ARBA" id="ARBA00019868"/>
    </source>
</evidence>
<comment type="function">
    <text evidence="1 9">May help in the organization of the PsaE and PsaF subunits.</text>
</comment>
<accession>A0A1C9JBA4</accession>
<keyword evidence="9" id="KW-0603">Photosystem I</keyword>
<evidence type="ECO:0000256" key="9">
    <source>
        <dbReference type="HAMAP-Rule" id="MF_00522"/>
    </source>
</evidence>
<dbReference type="PANTHER" id="PTHR36082">
    <property type="match status" value="1"/>
</dbReference>
<dbReference type="Gene3D" id="1.20.5.510">
    <property type="entry name" value="Single helix bin"/>
    <property type="match status" value="1"/>
</dbReference>
<keyword evidence="7 9" id="KW-0472">Membrane</keyword>
<dbReference type="GO" id="GO:0009522">
    <property type="term" value="C:photosystem I"/>
    <property type="evidence" value="ECO:0007669"/>
    <property type="project" value="UniProtKB-KW"/>
</dbReference>
<evidence type="ECO:0000256" key="7">
    <source>
        <dbReference type="ARBA" id="ARBA00023136"/>
    </source>
</evidence>
<dbReference type="HAMAP" id="MF_00522">
    <property type="entry name" value="PSI_PsaJ"/>
    <property type="match status" value="1"/>
</dbReference>
<evidence type="ECO:0000256" key="3">
    <source>
        <dbReference type="ARBA" id="ARBA00006318"/>
    </source>
</evidence>
<evidence type="ECO:0000256" key="5">
    <source>
        <dbReference type="ARBA" id="ARBA00022692"/>
    </source>
</evidence>
<dbReference type="InterPro" id="IPR002615">
    <property type="entry name" value="PSI_PsaJ"/>
</dbReference>